<dbReference type="Proteomes" id="UP000424462">
    <property type="component" value="Chromosome"/>
</dbReference>
<feature type="domain" description="Glucose-6-phosphate dehydrogenase assembly protein OpcA C-terminal" evidence="2">
    <location>
        <begin position="164"/>
        <end position="305"/>
    </location>
</feature>
<dbReference type="RefSeq" id="WP_156230966.1">
    <property type="nucleotide sequence ID" value="NZ_CP046455.1"/>
</dbReference>
<dbReference type="InterPro" id="IPR004555">
    <property type="entry name" value="G6PDH_assembly_OpcA"/>
</dbReference>
<dbReference type="InterPro" id="IPR046802">
    <property type="entry name" value="OpcA_G6PD_C"/>
</dbReference>
<reference evidence="3 4" key="1">
    <citation type="submission" date="2019-11" db="EMBL/GenBank/DDBJ databases">
        <title>Complete genome sequence of Corynebacterium kalinowskii 1959, a novel Corynebacterium species isolated from soil of a small paddock in Vilsendorf, Germany.</title>
        <authorList>
            <person name="Schaffert L."/>
            <person name="Ruwe M."/>
            <person name="Milse J."/>
            <person name="Hanuschka K."/>
            <person name="Ortseifen V."/>
            <person name="Droste J."/>
            <person name="Brandt D."/>
            <person name="Schlueter L."/>
            <person name="Kutter Y."/>
            <person name="Vinke S."/>
            <person name="Viehoefer P."/>
            <person name="Jacob L."/>
            <person name="Luebke N.-C."/>
            <person name="Schulte-Berndt E."/>
            <person name="Hain C."/>
            <person name="Linder M."/>
            <person name="Schmidt P."/>
            <person name="Wollenschlaeger L."/>
            <person name="Luttermann T."/>
            <person name="Thieme E."/>
            <person name="Hassa J."/>
            <person name="Haak M."/>
            <person name="Wittchen M."/>
            <person name="Mentz A."/>
            <person name="Persicke M."/>
            <person name="Busche T."/>
            <person name="Ruckert C."/>
        </authorList>
    </citation>
    <scope>NUCLEOTIDE SEQUENCE [LARGE SCALE GENOMIC DNA]</scope>
    <source>
        <strain evidence="3 4">2039</strain>
    </source>
</reference>
<evidence type="ECO:0000259" key="1">
    <source>
        <dbReference type="Pfam" id="PF10128"/>
    </source>
</evidence>
<dbReference type="Pfam" id="PF20171">
    <property type="entry name" value="OpcA_G6PD_C"/>
    <property type="match status" value="1"/>
</dbReference>
<evidence type="ECO:0000313" key="4">
    <source>
        <dbReference type="Proteomes" id="UP000424462"/>
    </source>
</evidence>
<gene>
    <name evidence="3" type="ORF">COCCU_07705</name>
</gene>
<protein>
    <submittedName>
        <fullName evidence="3">Glucose-6-phosphate dehydrogenase subunit</fullName>
    </submittedName>
</protein>
<sequence>MIITLTDTTTRKVAEALMESRDNSSQASGRVLTLIVVASTKDDVDEIIQATEAAAHEHPARVLVMLTGSAEGPSRLDAEVSGAGASGAAEMVVMRTEGTLSNHLESVVTPLLLPDTPIVAWWPSAAPANPSEHPIGRLAQRRITDALNDTRSLVLSARRENYAPGDSDLMWSRITHWRGIVASSLEQRPGKKVIGAKVYGPANHPSVDIAAGWLADRLGVEIIRTSQDSGEEDAAREAGHFMISRLELEQENGAIVVSVVDYRTIRLSVPGRPDSLVALSRRGIAECLAEEMRHLDPDTAYANALRGLGQLTRR</sequence>
<keyword evidence="4" id="KW-1185">Reference proteome</keyword>
<accession>A0A6B8W1S9</accession>
<dbReference type="PANTHER" id="PTHR38658:SF1">
    <property type="entry name" value="OXPP CYCLE PROTEIN OPCA-RELATED"/>
    <property type="match status" value="1"/>
</dbReference>
<dbReference type="AlphaFoldDB" id="A0A6B8W1S9"/>
<dbReference type="EMBL" id="CP046455">
    <property type="protein sequence ID" value="QGU07474.1"/>
    <property type="molecule type" value="Genomic_DNA"/>
</dbReference>
<name>A0A6B8W1S9_9CORY</name>
<evidence type="ECO:0000259" key="2">
    <source>
        <dbReference type="Pfam" id="PF20171"/>
    </source>
</evidence>
<dbReference type="PANTHER" id="PTHR38658">
    <property type="entry name" value="OXPP CYCLE PROTEIN OPCA-RELATED"/>
    <property type="match status" value="1"/>
</dbReference>
<dbReference type="KEGG" id="cok:COCCU_07705"/>
<feature type="domain" description="Glucose-6-phosphate dehydrogenase assembly protein OpcA N-terminal" evidence="1">
    <location>
        <begin position="52"/>
        <end position="148"/>
    </location>
</feature>
<evidence type="ECO:0000313" key="3">
    <source>
        <dbReference type="EMBL" id="QGU07474.1"/>
    </source>
</evidence>
<proteinExistence type="predicted"/>
<dbReference type="InterPro" id="IPR046801">
    <property type="entry name" value="OpcA_G6PD_N"/>
</dbReference>
<dbReference type="Pfam" id="PF10128">
    <property type="entry name" value="OpcA_G6PD_assem"/>
    <property type="match status" value="1"/>
</dbReference>
<organism evidence="3 4">
    <name type="scientific">Corynebacterium occultum</name>
    <dbReference type="NCBI Taxonomy" id="2675219"/>
    <lineage>
        <taxon>Bacteria</taxon>
        <taxon>Bacillati</taxon>
        <taxon>Actinomycetota</taxon>
        <taxon>Actinomycetes</taxon>
        <taxon>Mycobacteriales</taxon>
        <taxon>Corynebacteriaceae</taxon>
        <taxon>Corynebacterium</taxon>
    </lineage>
</organism>